<evidence type="ECO:0000256" key="4">
    <source>
        <dbReference type="ARBA" id="ARBA00022801"/>
    </source>
</evidence>
<keyword evidence="5" id="KW-0256">Endoplasmic reticulum</keyword>
<dbReference type="Proteomes" id="UP000235965">
    <property type="component" value="Unassembled WGS sequence"/>
</dbReference>
<dbReference type="OrthoDB" id="29661at2759"/>
<evidence type="ECO:0000256" key="8">
    <source>
        <dbReference type="SAM" id="Phobius"/>
    </source>
</evidence>
<dbReference type="GO" id="GO:0098553">
    <property type="term" value="C:lumenal side of endoplasmic reticulum membrane"/>
    <property type="evidence" value="ECO:0007669"/>
    <property type="project" value="TreeGrafter"/>
</dbReference>
<comment type="similarity">
    <text evidence="2">Belongs to the peptidase A22B family.</text>
</comment>
<feature type="transmembrane region" description="Helical" evidence="8">
    <location>
        <begin position="199"/>
        <end position="223"/>
    </location>
</feature>
<feature type="transmembrane region" description="Helical" evidence="8">
    <location>
        <begin position="34"/>
        <end position="52"/>
    </location>
</feature>
<comment type="subcellular location">
    <subcellularLocation>
        <location evidence="1">Endoplasmic reticulum membrane</location>
        <topology evidence="1">Multi-pass membrane protein</topology>
    </subcellularLocation>
</comment>
<dbReference type="GO" id="GO:0006465">
    <property type="term" value="P:signal peptide processing"/>
    <property type="evidence" value="ECO:0007669"/>
    <property type="project" value="TreeGrafter"/>
</dbReference>
<evidence type="ECO:0000313" key="9">
    <source>
        <dbReference type="EMBL" id="PNF42161.1"/>
    </source>
</evidence>
<dbReference type="InterPro" id="IPR007369">
    <property type="entry name" value="Peptidase_A22B_SPP"/>
</dbReference>
<evidence type="ECO:0000256" key="6">
    <source>
        <dbReference type="ARBA" id="ARBA00022989"/>
    </source>
</evidence>
<accession>A0A2J7RMV4</accession>
<dbReference type="STRING" id="105785.A0A2J7RMV4"/>
<dbReference type="InParanoid" id="A0A2J7RMV4"/>
<dbReference type="Pfam" id="PF04258">
    <property type="entry name" value="Peptidase_A22B"/>
    <property type="match status" value="1"/>
</dbReference>
<sequence>MANIVKEVLVHNESLTEIVSNATSEIPATPEEMALTYGTFVIIASLAIYFGSFQSLKDHKDQEEKGERRKTNWGKRVVPLVGFLLFIMIFFEEIFKSILTGWYHFLGILTLYRLMRPVMSSLITAAIQNIPFHRHFTQGGRDGDVDLLNFRFWTTEVVCLVCCFIAGAWYLIEKHWFARTFLGIAVAMSDVHPLFENNLVTSCILPCLFFVVKILLVTAATSFDGPIKLFFPQDHIAERALVRNVVTFGYCEIVHPGRFIAMMLRFDNSLKRNSNTYFNVAFAAYFVGLTANIFVTHVFKYTLPPLLYLVPACVGTPMLWALLKGDIKAMFQ</sequence>
<dbReference type="AlphaFoldDB" id="A0A2J7RMV4"/>
<keyword evidence="10" id="KW-1185">Reference proteome</keyword>
<proteinExistence type="inferred from homology"/>
<keyword evidence="3 8" id="KW-0812">Transmembrane</keyword>
<feature type="transmembrane region" description="Helical" evidence="8">
    <location>
        <begin position="73"/>
        <end position="91"/>
    </location>
</feature>
<evidence type="ECO:0008006" key="11">
    <source>
        <dbReference type="Google" id="ProtNLM"/>
    </source>
</evidence>
<organism evidence="9 10">
    <name type="scientific">Cryptotermes secundus</name>
    <dbReference type="NCBI Taxonomy" id="105785"/>
    <lineage>
        <taxon>Eukaryota</taxon>
        <taxon>Metazoa</taxon>
        <taxon>Ecdysozoa</taxon>
        <taxon>Arthropoda</taxon>
        <taxon>Hexapoda</taxon>
        <taxon>Insecta</taxon>
        <taxon>Pterygota</taxon>
        <taxon>Neoptera</taxon>
        <taxon>Polyneoptera</taxon>
        <taxon>Dictyoptera</taxon>
        <taxon>Blattodea</taxon>
        <taxon>Blattoidea</taxon>
        <taxon>Termitoidae</taxon>
        <taxon>Kalotermitidae</taxon>
        <taxon>Cryptotermitinae</taxon>
        <taxon>Cryptotermes</taxon>
    </lineage>
</organism>
<dbReference type="SMART" id="SM00730">
    <property type="entry name" value="PSN"/>
    <property type="match status" value="1"/>
</dbReference>
<evidence type="ECO:0000256" key="5">
    <source>
        <dbReference type="ARBA" id="ARBA00022824"/>
    </source>
</evidence>
<dbReference type="PANTHER" id="PTHR12174:SF23">
    <property type="entry name" value="MINOR HISTOCOMPATIBILITY ANTIGEN H13"/>
    <property type="match status" value="1"/>
</dbReference>
<comment type="caution">
    <text evidence="9">The sequence shown here is derived from an EMBL/GenBank/DDBJ whole genome shotgun (WGS) entry which is preliminary data.</text>
</comment>
<dbReference type="GO" id="GO:0033619">
    <property type="term" value="P:membrane protein proteolysis"/>
    <property type="evidence" value="ECO:0007669"/>
    <property type="project" value="TreeGrafter"/>
</dbReference>
<evidence type="ECO:0000256" key="1">
    <source>
        <dbReference type="ARBA" id="ARBA00004477"/>
    </source>
</evidence>
<evidence type="ECO:0000256" key="3">
    <source>
        <dbReference type="ARBA" id="ARBA00022692"/>
    </source>
</evidence>
<dbReference type="EMBL" id="NEVH01002549">
    <property type="protein sequence ID" value="PNF42161.1"/>
    <property type="molecule type" value="Genomic_DNA"/>
</dbReference>
<dbReference type="PANTHER" id="PTHR12174">
    <property type="entry name" value="SIGNAL PEPTIDE PEPTIDASE"/>
    <property type="match status" value="1"/>
</dbReference>
<keyword evidence="4" id="KW-0378">Hydrolase</keyword>
<feature type="transmembrane region" description="Helical" evidence="8">
    <location>
        <begin position="150"/>
        <end position="172"/>
    </location>
</feature>
<name>A0A2J7RMV4_9NEOP</name>
<keyword evidence="6 8" id="KW-1133">Transmembrane helix</keyword>
<evidence type="ECO:0000256" key="7">
    <source>
        <dbReference type="ARBA" id="ARBA00023136"/>
    </source>
</evidence>
<protein>
    <recommendedName>
        <fullName evidence="11">Minor histocompatibility antigen H13</fullName>
    </recommendedName>
</protein>
<gene>
    <name evidence="9" type="ORF">B7P43_G08327</name>
</gene>
<dbReference type="GO" id="GO:0098554">
    <property type="term" value="C:cytoplasmic side of endoplasmic reticulum membrane"/>
    <property type="evidence" value="ECO:0007669"/>
    <property type="project" value="TreeGrafter"/>
</dbReference>
<feature type="transmembrane region" description="Helical" evidence="8">
    <location>
        <begin position="277"/>
        <end position="299"/>
    </location>
</feature>
<reference evidence="9 10" key="1">
    <citation type="submission" date="2017-12" db="EMBL/GenBank/DDBJ databases">
        <title>Hemimetabolous genomes reveal molecular basis of termite eusociality.</title>
        <authorList>
            <person name="Harrison M.C."/>
            <person name="Jongepier E."/>
            <person name="Robertson H.M."/>
            <person name="Arning N."/>
            <person name="Bitard-Feildel T."/>
            <person name="Chao H."/>
            <person name="Childers C.P."/>
            <person name="Dinh H."/>
            <person name="Doddapaneni H."/>
            <person name="Dugan S."/>
            <person name="Gowin J."/>
            <person name="Greiner C."/>
            <person name="Han Y."/>
            <person name="Hu H."/>
            <person name="Hughes D.S.T."/>
            <person name="Huylmans A.-K."/>
            <person name="Kemena C."/>
            <person name="Kremer L.P.M."/>
            <person name="Lee S.L."/>
            <person name="Lopez-Ezquerra A."/>
            <person name="Mallet L."/>
            <person name="Monroy-Kuhn J.M."/>
            <person name="Moser A."/>
            <person name="Murali S.C."/>
            <person name="Muzny D.M."/>
            <person name="Otani S."/>
            <person name="Piulachs M.-D."/>
            <person name="Poelchau M."/>
            <person name="Qu J."/>
            <person name="Schaub F."/>
            <person name="Wada-Katsumata A."/>
            <person name="Worley K.C."/>
            <person name="Xie Q."/>
            <person name="Ylla G."/>
            <person name="Poulsen M."/>
            <person name="Gibbs R.A."/>
            <person name="Schal C."/>
            <person name="Richards S."/>
            <person name="Belles X."/>
            <person name="Korb J."/>
            <person name="Bornberg-Bauer E."/>
        </authorList>
    </citation>
    <scope>NUCLEOTIDE SEQUENCE [LARGE SCALE GENOMIC DNA]</scope>
    <source>
        <tissue evidence="9">Whole body</tissue>
    </source>
</reference>
<keyword evidence="7 8" id="KW-0472">Membrane</keyword>
<evidence type="ECO:0000256" key="2">
    <source>
        <dbReference type="ARBA" id="ARBA00006859"/>
    </source>
</evidence>
<dbReference type="InterPro" id="IPR006639">
    <property type="entry name" value="Preselin/SPP"/>
</dbReference>
<dbReference type="GO" id="GO:0042500">
    <property type="term" value="F:aspartic endopeptidase activity, intramembrane cleaving"/>
    <property type="evidence" value="ECO:0007669"/>
    <property type="project" value="InterPro"/>
</dbReference>
<feature type="transmembrane region" description="Helical" evidence="8">
    <location>
        <begin position="305"/>
        <end position="323"/>
    </location>
</feature>
<evidence type="ECO:0000313" key="10">
    <source>
        <dbReference type="Proteomes" id="UP000235965"/>
    </source>
</evidence>